<dbReference type="SUPFAM" id="SSF52540">
    <property type="entry name" value="P-loop containing nucleoside triphosphate hydrolases"/>
    <property type="match status" value="1"/>
</dbReference>
<dbReference type="Gene3D" id="3.40.50.300">
    <property type="entry name" value="P-loop containing nucleotide triphosphate hydrolases"/>
    <property type="match status" value="1"/>
</dbReference>
<dbReference type="EMBL" id="ALYF01000003">
    <property type="protein sequence ID" value="EJW21029.1"/>
    <property type="molecule type" value="Genomic_DNA"/>
</dbReference>
<dbReference type="InterPro" id="IPR003593">
    <property type="entry name" value="AAA+_ATPase"/>
</dbReference>
<feature type="domain" description="AAA+ ATPase" evidence="2">
    <location>
        <begin position="213"/>
        <end position="395"/>
    </location>
</feature>
<dbReference type="Pfam" id="PF13335">
    <property type="entry name" value="Mg_chelatase_C"/>
    <property type="match status" value="1"/>
</dbReference>
<dbReference type="AlphaFoldDB" id="J9DZD7"/>
<dbReference type="PATRIC" id="fig|1220535.3.peg.821"/>
<protein>
    <submittedName>
        <fullName evidence="3">Mg chelatase family protein</fullName>
    </submittedName>
</protein>
<dbReference type="PANTHER" id="PTHR32039:SF7">
    <property type="entry name" value="COMPETENCE PROTEIN COMM"/>
    <property type="match status" value="1"/>
</dbReference>
<keyword evidence="4" id="KW-1185">Reference proteome</keyword>
<dbReference type="eggNOG" id="COG0606">
    <property type="taxonomic scope" value="Bacteria"/>
</dbReference>
<evidence type="ECO:0000256" key="1">
    <source>
        <dbReference type="ARBA" id="ARBA00006354"/>
    </source>
</evidence>
<reference evidence="3 4" key="1">
    <citation type="journal article" date="2012" name="J. Bacteriol.">
        <title>Genome Sequence of Strain IMCC14465, Isolated from the East Sea, Belonging to the PS1 Clade of Alphaproteobacteria.</title>
        <authorList>
            <person name="Yang S.J."/>
            <person name="Kang I."/>
            <person name="Cho J.C."/>
        </authorList>
    </citation>
    <scope>NUCLEOTIDE SEQUENCE [LARGE SCALE GENOMIC DNA]</scope>
    <source>
        <strain evidence="3 4">IMCC14465</strain>
    </source>
</reference>
<dbReference type="InterPro" id="IPR045006">
    <property type="entry name" value="CHLI-like"/>
</dbReference>
<evidence type="ECO:0000313" key="3">
    <source>
        <dbReference type="EMBL" id="EJW21029.1"/>
    </source>
</evidence>
<dbReference type="Proteomes" id="UP000004836">
    <property type="component" value="Unassembled WGS sequence"/>
</dbReference>
<dbReference type="InterPro" id="IPR025158">
    <property type="entry name" value="Mg_chelat-rel_C"/>
</dbReference>
<sequence>MVARINTLAFQGMNAVKVDVQVHLSPGKMVFNTVGLPDKAIGESRERVRSALSAIGLGLPPERITVNLAPADLPKEGSHYDLPIALGLMVAMGALPAEAVEGFVAIGELSLDGRIGGVPGALPAAMAAMSWGLGLICPGECGPEAAWSGLASPDKPGIIAADHILQLINHLRETQILPPPEPRLETAQEDLPDMSDVRGQPEARLALEVAAAGGHNLLLTGPPGAGKSMLAARLPGILPPLQSRQRLEVTTIKSLSSGGSGINMASHRPFRAPHHSASMAALIGGGRQAKPGEISLSHNGVLFLDELPEFSRQTLDALRQPIETGEVEIARAEAHITYPANFQLVAAMNPCRCGHANDPQLACHRIPQCIHEYLGRLSGPLLDRFDIRIEVPPVSLRDMLSPDSGECSADIAQRVARAQKVQFERNQGCLNANLDGELLRELSKPDEAGQALIEKITDEATNSKLTARGYNRIIRVARTVADLEGCDLIAARHIASAMVWRGMASDV</sequence>
<gene>
    <name evidence="3" type="ORF">IMCC14465_08250</name>
</gene>
<dbReference type="OrthoDB" id="9813147at2"/>
<evidence type="ECO:0000259" key="2">
    <source>
        <dbReference type="SMART" id="SM00382"/>
    </source>
</evidence>
<proteinExistence type="inferred from homology"/>
<dbReference type="Pfam" id="PF13541">
    <property type="entry name" value="ChlI"/>
    <property type="match status" value="1"/>
</dbReference>
<dbReference type="GO" id="GO:0005524">
    <property type="term" value="F:ATP binding"/>
    <property type="evidence" value="ECO:0007669"/>
    <property type="project" value="InterPro"/>
</dbReference>
<dbReference type="Gene3D" id="3.30.230.10">
    <property type="match status" value="1"/>
</dbReference>
<accession>J9DZD7</accession>
<dbReference type="InterPro" id="IPR000523">
    <property type="entry name" value="Mg_chelatse_chII-like_cat_dom"/>
</dbReference>
<dbReference type="InterPro" id="IPR004482">
    <property type="entry name" value="Mg_chelat-rel"/>
</dbReference>
<dbReference type="Pfam" id="PF01078">
    <property type="entry name" value="Mg_chelatase"/>
    <property type="match status" value="1"/>
</dbReference>
<comment type="caution">
    <text evidence="3">The sequence shown here is derived from an EMBL/GenBank/DDBJ whole genome shotgun (WGS) entry which is preliminary data.</text>
</comment>
<dbReference type="SMART" id="SM00382">
    <property type="entry name" value="AAA"/>
    <property type="match status" value="1"/>
</dbReference>
<dbReference type="InterPro" id="IPR020568">
    <property type="entry name" value="Ribosomal_Su5_D2-typ_SF"/>
</dbReference>
<dbReference type="NCBIfam" id="TIGR00368">
    <property type="entry name" value="YifB family Mg chelatase-like AAA ATPase"/>
    <property type="match status" value="1"/>
</dbReference>
<dbReference type="PANTHER" id="PTHR32039">
    <property type="entry name" value="MAGNESIUM-CHELATASE SUBUNIT CHLI"/>
    <property type="match status" value="1"/>
</dbReference>
<dbReference type="InterPro" id="IPR027417">
    <property type="entry name" value="P-loop_NTPase"/>
</dbReference>
<dbReference type="SUPFAM" id="SSF54211">
    <property type="entry name" value="Ribosomal protein S5 domain 2-like"/>
    <property type="match status" value="1"/>
</dbReference>
<dbReference type="InterPro" id="IPR014721">
    <property type="entry name" value="Ribsml_uS5_D2-typ_fold_subgr"/>
</dbReference>
<comment type="similarity">
    <text evidence="1">Belongs to the Mg-chelatase subunits D/I family. ComM subfamily.</text>
</comment>
<evidence type="ECO:0000313" key="4">
    <source>
        <dbReference type="Proteomes" id="UP000004836"/>
    </source>
</evidence>
<dbReference type="STRING" id="1220535.IMCC14465_08250"/>
<organism evidence="3 4">
    <name type="scientific">alpha proteobacterium IMCC14465</name>
    <dbReference type="NCBI Taxonomy" id="1220535"/>
    <lineage>
        <taxon>Bacteria</taxon>
        <taxon>Pseudomonadati</taxon>
        <taxon>Pseudomonadota</taxon>
        <taxon>Alphaproteobacteria</taxon>
        <taxon>PS1 clade</taxon>
    </lineage>
</organism>
<name>J9DZD7_9PROT</name>